<feature type="transmembrane region" description="Helical" evidence="1">
    <location>
        <begin position="38"/>
        <end position="56"/>
    </location>
</feature>
<keyword evidence="1" id="KW-0472">Membrane</keyword>
<organism evidence="2 3">
    <name type="scientific">Serinibacter arcticus</name>
    <dbReference type="NCBI Taxonomy" id="1655435"/>
    <lineage>
        <taxon>Bacteria</taxon>
        <taxon>Bacillati</taxon>
        <taxon>Actinomycetota</taxon>
        <taxon>Actinomycetes</taxon>
        <taxon>Micrococcales</taxon>
        <taxon>Beutenbergiaceae</taxon>
        <taxon>Serinibacter</taxon>
    </lineage>
</organism>
<proteinExistence type="predicted"/>
<name>A0A2U1ZV12_9MICO</name>
<sequence length="216" mass="21070">MGDVSPNRVRVVRGAVAGGVSVGLALLFHLAGGGAAPGALGLAAPLVLASLAATALTSRARLGTTLAATTIGQVAFHTLFTLGAAPVATSATAGHGSHAAHADPSAALQHATAGADATHAVVGVHGDARMWAMHLVAAAVTAVVLHHGELALAHLAGLAVRVAHAVGLGRRPAAPLAAPVVLLATAAPVDGERPRAWTDHLVSTSPRRGPPVGLAA</sequence>
<dbReference type="AlphaFoldDB" id="A0A2U1ZV12"/>
<evidence type="ECO:0000256" key="1">
    <source>
        <dbReference type="SAM" id="Phobius"/>
    </source>
</evidence>
<evidence type="ECO:0000313" key="3">
    <source>
        <dbReference type="Proteomes" id="UP000245166"/>
    </source>
</evidence>
<protein>
    <submittedName>
        <fullName evidence="2">Uncharacterized protein</fullName>
    </submittedName>
</protein>
<gene>
    <name evidence="2" type="ORF">C8046_09225</name>
</gene>
<keyword evidence="3" id="KW-1185">Reference proteome</keyword>
<evidence type="ECO:0000313" key="2">
    <source>
        <dbReference type="EMBL" id="PWD50801.1"/>
    </source>
</evidence>
<feature type="transmembrane region" description="Helical" evidence="1">
    <location>
        <begin position="12"/>
        <end position="32"/>
    </location>
</feature>
<accession>A0A2U1ZV12</accession>
<keyword evidence="1" id="KW-1133">Transmembrane helix</keyword>
<dbReference type="EMBL" id="PYHR01000002">
    <property type="protein sequence ID" value="PWD50801.1"/>
    <property type="molecule type" value="Genomic_DNA"/>
</dbReference>
<keyword evidence="1" id="KW-0812">Transmembrane</keyword>
<reference evidence="2 3" key="1">
    <citation type="submission" date="2018-03" db="EMBL/GenBank/DDBJ databases">
        <title>Genome assembly of novel Miniimonas species PCH200.</title>
        <authorList>
            <person name="Thakur V."/>
            <person name="Kumar V."/>
            <person name="Singh D."/>
        </authorList>
    </citation>
    <scope>NUCLEOTIDE SEQUENCE [LARGE SCALE GENOMIC DNA]</scope>
    <source>
        <strain evidence="2 3">PCH200</strain>
    </source>
</reference>
<dbReference type="Proteomes" id="UP000245166">
    <property type="component" value="Unassembled WGS sequence"/>
</dbReference>
<comment type="caution">
    <text evidence="2">The sequence shown here is derived from an EMBL/GenBank/DDBJ whole genome shotgun (WGS) entry which is preliminary data.</text>
</comment>